<proteinExistence type="predicted"/>
<evidence type="ECO:0000259" key="5">
    <source>
        <dbReference type="PROSITE" id="PS50865"/>
    </source>
</evidence>
<reference evidence="6 7" key="1">
    <citation type="journal article" date="2016" name="Mol. Biol. Evol.">
        <title>Comparative Genomics of Early-Diverging Mushroom-Forming Fungi Provides Insights into the Origins of Lignocellulose Decay Capabilities.</title>
        <authorList>
            <person name="Nagy L.G."/>
            <person name="Riley R."/>
            <person name="Tritt A."/>
            <person name="Adam C."/>
            <person name="Daum C."/>
            <person name="Floudas D."/>
            <person name="Sun H."/>
            <person name="Yadav J.S."/>
            <person name="Pangilinan J."/>
            <person name="Larsson K.H."/>
            <person name="Matsuura K."/>
            <person name="Barry K."/>
            <person name="Labutti K."/>
            <person name="Kuo R."/>
            <person name="Ohm R.A."/>
            <person name="Bhattacharya S.S."/>
            <person name="Shirouzu T."/>
            <person name="Yoshinaga Y."/>
            <person name="Martin F.M."/>
            <person name="Grigoriev I.V."/>
            <person name="Hibbett D.S."/>
        </authorList>
    </citation>
    <scope>NUCLEOTIDE SEQUENCE [LARGE SCALE GENOMIC DNA]</scope>
    <source>
        <strain evidence="6 7">HHB12029</strain>
    </source>
</reference>
<accession>A0A165MK22</accession>
<keyword evidence="1" id="KW-0479">Metal-binding</keyword>
<dbReference type="OrthoDB" id="3202243at2759"/>
<dbReference type="GO" id="GO:0008270">
    <property type="term" value="F:zinc ion binding"/>
    <property type="evidence" value="ECO:0007669"/>
    <property type="project" value="UniProtKB-KW"/>
</dbReference>
<feature type="domain" description="MYND-type" evidence="5">
    <location>
        <begin position="367"/>
        <end position="415"/>
    </location>
</feature>
<dbReference type="EMBL" id="KV425910">
    <property type="protein sequence ID" value="KZV99384.1"/>
    <property type="molecule type" value="Genomic_DNA"/>
</dbReference>
<dbReference type="AlphaFoldDB" id="A0A165MK22"/>
<protein>
    <recommendedName>
        <fullName evidence="5">MYND-type domain-containing protein</fullName>
    </recommendedName>
</protein>
<name>A0A165MK22_EXIGL</name>
<dbReference type="Pfam" id="PF01753">
    <property type="entry name" value="zf-MYND"/>
    <property type="match status" value="1"/>
</dbReference>
<keyword evidence="3" id="KW-0862">Zinc</keyword>
<keyword evidence="7" id="KW-1185">Reference proteome</keyword>
<evidence type="ECO:0000313" key="6">
    <source>
        <dbReference type="EMBL" id="KZV99384.1"/>
    </source>
</evidence>
<evidence type="ECO:0000256" key="4">
    <source>
        <dbReference type="PROSITE-ProRule" id="PRU00134"/>
    </source>
</evidence>
<evidence type="ECO:0000256" key="3">
    <source>
        <dbReference type="ARBA" id="ARBA00022833"/>
    </source>
</evidence>
<dbReference type="InterPro" id="IPR002893">
    <property type="entry name" value="Znf_MYND"/>
</dbReference>
<dbReference type="InParanoid" id="A0A165MK22"/>
<evidence type="ECO:0000256" key="1">
    <source>
        <dbReference type="ARBA" id="ARBA00022723"/>
    </source>
</evidence>
<dbReference type="SUPFAM" id="SSF144232">
    <property type="entry name" value="HIT/MYND zinc finger-like"/>
    <property type="match status" value="1"/>
</dbReference>
<gene>
    <name evidence="6" type="ORF">EXIGLDRAFT_762683</name>
</gene>
<dbReference type="Proteomes" id="UP000077266">
    <property type="component" value="Unassembled WGS sequence"/>
</dbReference>
<organism evidence="6 7">
    <name type="scientific">Exidia glandulosa HHB12029</name>
    <dbReference type="NCBI Taxonomy" id="1314781"/>
    <lineage>
        <taxon>Eukaryota</taxon>
        <taxon>Fungi</taxon>
        <taxon>Dikarya</taxon>
        <taxon>Basidiomycota</taxon>
        <taxon>Agaricomycotina</taxon>
        <taxon>Agaricomycetes</taxon>
        <taxon>Auriculariales</taxon>
        <taxon>Exidiaceae</taxon>
        <taxon>Exidia</taxon>
    </lineage>
</organism>
<evidence type="ECO:0000313" key="7">
    <source>
        <dbReference type="Proteomes" id="UP000077266"/>
    </source>
</evidence>
<dbReference type="STRING" id="1314781.A0A165MK22"/>
<keyword evidence="2 4" id="KW-0863">Zinc-finger</keyword>
<dbReference type="Gene3D" id="6.10.140.2220">
    <property type="match status" value="1"/>
</dbReference>
<sequence length="542" mass="61542">MAHRARANALAVSLQDAQRPACCPRCLRTFAEILGKDAAALDDVRINCHGFWNACMTVISTPRTSDDLAFLEPHFQSMERQCANRTHTSKSSLGWSTTQTRMFFDAAYECIYIGLTFGPKAIVLRTKPNQGFNSSKRSHWPVTIDQMFPGSEAGSIATHVFWCTQIFSPYPLHVLNQLVIVARPIVFPVILREPLHAQLVWALVQYLHPYGSTPVKDWIWSGGRAPCTAPEDWQSIPWLALQPRYAPVWAATFLHYLQRGPDAHYDDIRRFLAGYERVLWPAVKNGYAVLATWPYADDHVVLRVTTLAVWTFTIHEVLDLPPSELSDDIKRAAHPVSDDYEAENEISIAIPIHIHLKRCANRRACFGPGCGITMQRNDGKPFQVCSRCKIVRYCSKECQKRDWTDDRQFPHKRACAAISRLLAQPGIRLDCDPIDFQRAFYQPHVLVDDQDMLVLTMTALEGSQPELKSAMLRMLVPNMDGSGTVDWTAVRAARFTPDMAESMEEWLAEQRRMRRAAEREAQAVPGDAVYFANGWEWNYFGS</sequence>
<evidence type="ECO:0000256" key="2">
    <source>
        <dbReference type="ARBA" id="ARBA00022771"/>
    </source>
</evidence>
<dbReference type="PROSITE" id="PS50865">
    <property type="entry name" value="ZF_MYND_2"/>
    <property type="match status" value="1"/>
</dbReference>